<dbReference type="GO" id="GO:0003729">
    <property type="term" value="F:mRNA binding"/>
    <property type="evidence" value="ECO:0007669"/>
    <property type="project" value="TreeGrafter"/>
</dbReference>
<dbReference type="InterPro" id="IPR012677">
    <property type="entry name" value="Nucleotide-bd_a/b_plait_sf"/>
</dbReference>
<evidence type="ECO:0000313" key="8">
    <source>
        <dbReference type="EMBL" id="ETO03474.1"/>
    </source>
</evidence>
<feature type="domain" description="RRM" evidence="7">
    <location>
        <begin position="428"/>
        <end position="500"/>
    </location>
</feature>
<feature type="compositionally biased region" description="Low complexity" evidence="6">
    <location>
        <begin position="506"/>
        <end position="519"/>
    </location>
</feature>
<dbReference type="OrthoDB" id="439639at2759"/>
<evidence type="ECO:0000256" key="6">
    <source>
        <dbReference type="SAM" id="MobiDB-lite"/>
    </source>
</evidence>
<feature type="domain" description="RRM" evidence="7">
    <location>
        <begin position="186"/>
        <end position="272"/>
    </location>
</feature>
<dbReference type="PANTHER" id="PTHR48039">
    <property type="entry name" value="RNA-BINDING MOTIF PROTEIN 14B"/>
    <property type="match status" value="1"/>
</dbReference>
<dbReference type="GO" id="GO:0005634">
    <property type="term" value="C:nucleus"/>
    <property type="evidence" value="ECO:0007669"/>
    <property type="project" value="UniProtKB-SubCell"/>
</dbReference>
<dbReference type="AlphaFoldDB" id="X6LPE0"/>
<feature type="region of interest" description="Disordered" evidence="6">
    <location>
        <begin position="506"/>
        <end position="542"/>
    </location>
</feature>
<evidence type="ECO:0000256" key="3">
    <source>
        <dbReference type="ARBA" id="ARBA00022884"/>
    </source>
</evidence>
<evidence type="ECO:0000256" key="4">
    <source>
        <dbReference type="ARBA" id="ARBA00023242"/>
    </source>
</evidence>
<comment type="caution">
    <text evidence="8">The sequence shown here is derived from an EMBL/GenBank/DDBJ whole genome shotgun (WGS) entry which is preliminary data.</text>
</comment>
<keyword evidence="9" id="KW-1185">Reference proteome</keyword>
<dbReference type="InterPro" id="IPR000504">
    <property type="entry name" value="RRM_dom"/>
</dbReference>
<dbReference type="Pfam" id="PF00076">
    <property type="entry name" value="RRM_1"/>
    <property type="match status" value="4"/>
</dbReference>
<feature type="domain" description="RRM" evidence="7">
    <location>
        <begin position="7"/>
        <end position="80"/>
    </location>
</feature>
<proteinExistence type="predicted"/>
<sequence length="703" mass="81087">MCVGDNTRLFVSALPPVITEAEVKEHFEAIGPVSDVFFPKNKKRCAFVGYHNNRDAKIAAQKLNGSYIGSYRIFVKFANERKNTKESKEIKETKRTKESNENKSEMKDDETKKKKKNNRKFEQFMTLAKASVNPNVSTFLEDLSDDGDDDNDNDNEKKKEMKNENEEEIKKKEEKTTKKENLYNQNQIFIRNLPFVISEEQIWEFFNKFGDISEIMLPKDQFAKNKGFAIIEFTSSQSVDKIFSSISGDDKPDKMIEMTFHGRLIQILPSTKNNFNEIEKQQWEQWKSLWLNKENANTTTFPSSTSSKLPLINVDELDDETLSKLPYKLIRDLRKKYNSVYNDLSWNSLFIRPDNAYTHTAKQLNIQKSDLFNDSLSSSSKSNKMHPAVMASLAETAIIQQTKDFLQEHGVCIDAFQGNRKTCLRSRNVILVKNIPFDIQVQDLQQLFSKYGQLGNVLLPETKAMAIVQFLDPIDAKKAFQNLAFSKFKKLPLFLEWAPIDIFDSPNTSSSIQNSNSKDSNSKDSNSKDSNSNSNNSNSNSEFKQAKNHLLLDMEDEQHSTDTEQQHIQNKIENQKIKTIKSDTSNNQLNTRKRKHPSGSTKLVVKNIPFEANRKELRQLFSAYAKMKSLRLPQKVTGGHRGFCFIEFETSKEAENAMDALRSTHFYGRHLILKIQKNNVLFDYEKKFQHSLQKNKKQTITIS</sequence>
<dbReference type="CDD" id="cd12320">
    <property type="entry name" value="RRM6_RBM19_RRM5_MRD1"/>
    <property type="match status" value="1"/>
</dbReference>
<dbReference type="PROSITE" id="PS50102">
    <property type="entry name" value="RRM"/>
    <property type="match status" value="4"/>
</dbReference>
<feature type="region of interest" description="Disordered" evidence="6">
    <location>
        <begin position="138"/>
        <end position="175"/>
    </location>
</feature>
<feature type="compositionally biased region" description="Low complexity" evidence="6">
    <location>
        <begin position="528"/>
        <end position="541"/>
    </location>
</feature>
<dbReference type="Gene3D" id="3.30.70.330">
    <property type="match status" value="4"/>
</dbReference>
<feature type="compositionally biased region" description="Basic and acidic residues" evidence="6">
    <location>
        <begin position="154"/>
        <end position="175"/>
    </location>
</feature>
<reference evidence="8 9" key="1">
    <citation type="journal article" date="2013" name="Curr. Biol.">
        <title>The Genome of the Foraminiferan Reticulomyxa filosa.</title>
        <authorList>
            <person name="Glockner G."/>
            <person name="Hulsmann N."/>
            <person name="Schleicher M."/>
            <person name="Noegel A.A."/>
            <person name="Eichinger L."/>
            <person name="Gallinger C."/>
            <person name="Pawlowski J."/>
            <person name="Sierra R."/>
            <person name="Euteneuer U."/>
            <person name="Pillet L."/>
            <person name="Moustafa A."/>
            <person name="Platzer M."/>
            <person name="Groth M."/>
            <person name="Szafranski K."/>
            <person name="Schliwa M."/>
        </authorList>
    </citation>
    <scope>NUCLEOTIDE SEQUENCE [LARGE SCALE GENOMIC DNA]</scope>
</reference>
<dbReference type="EMBL" id="ASPP01033206">
    <property type="protein sequence ID" value="ETO03474.1"/>
    <property type="molecule type" value="Genomic_DNA"/>
</dbReference>
<name>X6LPE0_RETFI</name>
<keyword evidence="4" id="KW-0539">Nucleus</keyword>
<evidence type="ECO:0000313" key="9">
    <source>
        <dbReference type="Proteomes" id="UP000023152"/>
    </source>
</evidence>
<keyword evidence="3 5" id="KW-0694">RNA-binding</keyword>
<feature type="compositionally biased region" description="Basic and acidic residues" evidence="6">
    <location>
        <begin position="84"/>
        <end position="112"/>
    </location>
</feature>
<feature type="region of interest" description="Disordered" evidence="6">
    <location>
        <begin position="84"/>
        <end position="119"/>
    </location>
</feature>
<evidence type="ECO:0000256" key="5">
    <source>
        <dbReference type="PROSITE-ProRule" id="PRU00176"/>
    </source>
</evidence>
<protein>
    <submittedName>
        <fullName evidence="8">RNA binding domain protein</fullName>
    </submittedName>
</protein>
<evidence type="ECO:0000259" key="7">
    <source>
        <dbReference type="PROSITE" id="PS50102"/>
    </source>
</evidence>
<accession>X6LPE0</accession>
<feature type="compositionally biased region" description="Acidic residues" evidence="6">
    <location>
        <begin position="142"/>
        <end position="153"/>
    </location>
</feature>
<dbReference type="SMART" id="SM00360">
    <property type="entry name" value="RRM"/>
    <property type="match status" value="4"/>
</dbReference>
<dbReference type="InterPro" id="IPR051945">
    <property type="entry name" value="RRM_MRD1_RNA_proc_ribogen"/>
</dbReference>
<evidence type="ECO:0000256" key="1">
    <source>
        <dbReference type="ARBA" id="ARBA00004123"/>
    </source>
</evidence>
<dbReference type="OMA" id="FNNTCIQ"/>
<dbReference type="InterPro" id="IPR035979">
    <property type="entry name" value="RBD_domain_sf"/>
</dbReference>
<evidence type="ECO:0000256" key="2">
    <source>
        <dbReference type="ARBA" id="ARBA00022737"/>
    </source>
</evidence>
<dbReference type="SUPFAM" id="SSF54928">
    <property type="entry name" value="RNA-binding domain, RBD"/>
    <property type="match status" value="3"/>
</dbReference>
<dbReference type="PANTHER" id="PTHR48039:SF5">
    <property type="entry name" value="RNA-BINDING PROTEIN 28"/>
    <property type="match status" value="1"/>
</dbReference>
<comment type="subcellular location">
    <subcellularLocation>
        <location evidence="1">Nucleus</location>
    </subcellularLocation>
</comment>
<organism evidence="8 9">
    <name type="scientific">Reticulomyxa filosa</name>
    <dbReference type="NCBI Taxonomy" id="46433"/>
    <lineage>
        <taxon>Eukaryota</taxon>
        <taxon>Sar</taxon>
        <taxon>Rhizaria</taxon>
        <taxon>Retaria</taxon>
        <taxon>Foraminifera</taxon>
        <taxon>Monothalamids</taxon>
        <taxon>Reticulomyxidae</taxon>
        <taxon>Reticulomyxa</taxon>
    </lineage>
</organism>
<dbReference type="CDD" id="cd12317">
    <property type="entry name" value="RRM4_RBM19_RRM3_MRD1"/>
    <property type="match status" value="1"/>
</dbReference>
<feature type="domain" description="RRM" evidence="7">
    <location>
        <begin position="601"/>
        <end position="678"/>
    </location>
</feature>
<gene>
    <name evidence="8" type="ORF">RFI_33934</name>
</gene>
<dbReference type="Proteomes" id="UP000023152">
    <property type="component" value="Unassembled WGS sequence"/>
</dbReference>
<feature type="region of interest" description="Disordered" evidence="6">
    <location>
        <begin position="557"/>
        <end position="599"/>
    </location>
</feature>
<keyword evidence="2" id="KW-0677">Repeat</keyword>